<dbReference type="Proteomes" id="UP000198348">
    <property type="component" value="Unassembled WGS sequence"/>
</dbReference>
<evidence type="ECO:0000313" key="3">
    <source>
        <dbReference type="Proteomes" id="UP000198348"/>
    </source>
</evidence>
<evidence type="ECO:0000256" key="1">
    <source>
        <dbReference type="SAM" id="MobiDB-lite"/>
    </source>
</evidence>
<accession>A0A238ZCD4</accession>
<dbReference type="RefSeq" id="WP_089302844.1">
    <property type="nucleotide sequence ID" value="NZ_FZNW01000020.1"/>
</dbReference>
<proteinExistence type="predicted"/>
<gene>
    <name evidence="2" type="ORF">SAMN06265360_12066</name>
</gene>
<evidence type="ECO:0000313" key="2">
    <source>
        <dbReference type="EMBL" id="SNR80742.1"/>
    </source>
</evidence>
<feature type="region of interest" description="Disordered" evidence="1">
    <location>
        <begin position="66"/>
        <end position="85"/>
    </location>
</feature>
<keyword evidence="3" id="KW-1185">Reference proteome</keyword>
<sequence>MPTTPSSTARGTGLPAGPGLALVLLLVLAACTGGSAMEPTLTEEQARDRAEQHIQDAIAALPDEPTLNVLGNRTPECTDPTDNGPEGRYFVTITYWLDDLSPERNDAYLDALHTHWRANDYRINSDNRPNDRTITVEHNEDAFRMSVTERPDNQRLSLGASSPCIWPEGTPPEDDEPGF</sequence>
<organism evidence="2 3">
    <name type="scientific">Haloechinothrix alba</name>
    <dbReference type="NCBI Taxonomy" id="664784"/>
    <lineage>
        <taxon>Bacteria</taxon>
        <taxon>Bacillati</taxon>
        <taxon>Actinomycetota</taxon>
        <taxon>Actinomycetes</taxon>
        <taxon>Pseudonocardiales</taxon>
        <taxon>Pseudonocardiaceae</taxon>
        <taxon>Haloechinothrix</taxon>
    </lineage>
</organism>
<dbReference type="EMBL" id="FZNW01000020">
    <property type="protein sequence ID" value="SNR80742.1"/>
    <property type="molecule type" value="Genomic_DNA"/>
</dbReference>
<reference evidence="2 3" key="1">
    <citation type="submission" date="2017-06" db="EMBL/GenBank/DDBJ databases">
        <authorList>
            <person name="Kim H.J."/>
            <person name="Triplett B.A."/>
        </authorList>
    </citation>
    <scope>NUCLEOTIDE SEQUENCE [LARGE SCALE GENOMIC DNA]</scope>
    <source>
        <strain evidence="2 3">DSM 45207</strain>
    </source>
</reference>
<dbReference type="OrthoDB" id="3531020at2"/>
<name>A0A238ZCD4_9PSEU</name>
<feature type="region of interest" description="Disordered" evidence="1">
    <location>
        <begin position="150"/>
        <end position="179"/>
    </location>
</feature>
<protein>
    <recommendedName>
        <fullName evidence="4">Lipoprotein</fullName>
    </recommendedName>
</protein>
<evidence type="ECO:0008006" key="4">
    <source>
        <dbReference type="Google" id="ProtNLM"/>
    </source>
</evidence>
<dbReference type="AlphaFoldDB" id="A0A238ZCD4"/>